<name>A0AAD6SX72_9AGAR</name>
<proteinExistence type="predicted"/>
<reference evidence="2" key="1">
    <citation type="submission" date="2023-03" db="EMBL/GenBank/DDBJ databases">
        <title>Massive genome expansion in bonnet fungi (Mycena s.s.) driven by repeated elements and novel gene families across ecological guilds.</title>
        <authorList>
            <consortium name="Lawrence Berkeley National Laboratory"/>
            <person name="Harder C.B."/>
            <person name="Miyauchi S."/>
            <person name="Viragh M."/>
            <person name="Kuo A."/>
            <person name="Thoen E."/>
            <person name="Andreopoulos B."/>
            <person name="Lu D."/>
            <person name="Skrede I."/>
            <person name="Drula E."/>
            <person name="Henrissat B."/>
            <person name="Morin E."/>
            <person name="Kohler A."/>
            <person name="Barry K."/>
            <person name="LaButti K."/>
            <person name="Morin E."/>
            <person name="Salamov A."/>
            <person name="Lipzen A."/>
            <person name="Mereny Z."/>
            <person name="Hegedus B."/>
            <person name="Baldrian P."/>
            <person name="Stursova M."/>
            <person name="Weitz H."/>
            <person name="Taylor A."/>
            <person name="Grigoriev I.V."/>
            <person name="Nagy L.G."/>
            <person name="Martin F."/>
            <person name="Kauserud H."/>
        </authorList>
    </citation>
    <scope>NUCLEOTIDE SEQUENCE</scope>
    <source>
        <strain evidence="2">CBHHK200</strain>
    </source>
</reference>
<organism evidence="2 3">
    <name type="scientific">Mycena alexandri</name>
    <dbReference type="NCBI Taxonomy" id="1745969"/>
    <lineage>
        <taxon>Eukaryota</taxon>
        <taxon>Fungi</taxon>
        <taxon>Dikarya</taxon>
        <taxon>Basidiomycota</taxon>
        <taxon>Agaricomycotina</taxon>
        <taxon>Agaricomycetes</taxon>
        <taxon>Agaricomycetidae</taxon>
        <taxon>Agaricales</taxon>
        <taxon>Marasmiineae</taxon>
        <taxon>Mycenaceae</taxon>
        <taxon>Mycena</taxon>
    </lineage>
</organism>
<evidence type="ECO:0000313" key="3">
    <source>
        <dbReference type="Proteomes" id="UP001218188"/>
    </source>
</evidence>
<protein>
    <submittedName>
        <fullName evidence="2">Uncharacterized protein</fullName>
    </submittedName>
</protein>
<dbReference type="Proteomes" id="UP001218188">
    <property type="component" value="Unassembled WGS sequence"/>
</dbReference>
<feature type="region of interest" description="Disordered" evidence="1">
    <location>
        <begin position="52"/>
        <end position="71"/>
    </location>
</feature>
<sequence>MVNEGAINLVPEVLQVVHADLVEDDAAALLARVDDSITTRCARLMDEGKRRGIASPRGLPSASDCEASTGSKDWGIPRRLTSLVRALTQRKIWTYSHRSSYFLDSLAPSRHAEANLRLPSRTQAADAAEAGNEHDTRGDLSSYVRLHTAASPYSPIDRARGAVYIRHLRKRRPLSLSTPGPICADSITFGVGVSAHADAGRVESPRLWGIYQMRQSDTP</sequence>
<dbReference type="AlphaFoldDB" id="A0AAD6SX72"/>
<gene>
    <name evidence="2" type="ORF">C8F04DRAFT_1394839</name>
</gene>
<dbReference type="EMBL" id="JARJCM010000050">
    <property type="protein sequence ID" value="KAJ7035490.1"/>
    <property type="molecule type" value="Genomic_DNA"/>
</dbReference>
<keyword evidence="3" id="KW-1185">Reference proteome</keyword>
<comment type="caution">
    <text evidence="2">The sequence shown here is derived from an EMBL/GenBank/DDBJ whole genome shotgun (WGS) entry which is preliminary data.</text>
</comment>
<evidence type="ECO:0000313" key="2">
    <source>
        <dbReference type="EMBL" id="KAJ7035490.1"/>
    </source>
</evidence>
<accession>A0AAD6SX72</accession>
<evidence type="ECO:0000256" key="1">
    <source>
        <dbReference type="SAM" id="MobiDB-lite"/>
    </source>
</evidence>